<evidence type="ECO:0000259" key="4">
    <source>
        <dbReference type="Pfam" id="PF06094"/>
    </source>
</evidence>
<dbReference type="Proteomes" id="UP001430848">
    <property type="component" value="Unassembled WGS sequence"/>
</dbReference>
<dbReference type="CDD" id="cd06661">
    <property type="entry name" value="GGCT_like"/>
    <property type="match status" value="1"/>
</dbReference>
<keyword evidence="6" id="KW-1185">Reference proteome</keyword>
<dbReference type="PANTHER" id="PTHR31544">
    <property type="entry name" value="AIG2-LIKE PROTEIN D"/>
    <property type="match status" value="1"/>
</dbReference>
<dbReference type="EMBL" id="JAKNSF020000086">
    <property type="protein sequence ID" value="KAK7718785.1"/>
    <property type="molecule type" value="Genomic_DNA"/>
</dbReference>
<dbReference type="InterPro" id="IPR009288">
    <property type="entry name" value="AIG2-like_dom"/>
</dbReference>
<keyword evidence="2" id="KW-0808">Transferase</keyword>
<evidence type="ECO:0000256" key="2">
    <source>
        <dbReference type="ARBA" id="ARBA00022679"/>
    </source>
</evidence>
<dbReference type="PANTHER" id="PTHR31544:SF2">
    <property type="entry name" value="AIG2-LIKE PROTEIN D"/>
    <property type="match status" value="1"/>
</dbReference>
<proteinExistence type="inferred from homology"/>
<dbReference type="InterPro" id="IPR036568">
    <property type="entry name" value="GGCT-like_sf"/>
</dbReference>
<sequence length="204" mass="23296">MSMTTSGILTDPPTPPLSRQTTVLKMAGIQTEQDETRTAFFYGTLMEPQVFFSVCYDNKDPPEEIRKRHTFQPAVLHGYCRRRVRGADYPGMVEDPDHTVRGAVISGVTKANLERLDFFEGAAYDRCVVRPKLLTKVGNEKGDGNEEGEQIITESYIFLEKDWLEDKEWDFAEFRRDKLKKWTRAGYVFEDCDPDQPASVNAAV</sequence>
<reference evidence="5 6" key="1">
    <citation type="submission" date="2024-02" db="EMBL/GenBank/DDBJ databases">
        <title>De novo assembly and annotation of 12 fungi associated with fruit tree decline syndrome in Ontario, Canada.</title>
        <authorList>
            <person name="Sulman M."/>
            <person name="Ellouze W."/>
            <person name="Ilyukhin E."/>
        </authorList>
    </citation>
    <scope>NUCLEOTIDE SEQUENCE [LARGE SCALE GENOMIC DNA]</scope>
    <source>
        <strain evidence="5 6">M169</strain>
    </source>
</reference>
<dbReference type="Pfam" id="PF06094">
    <property type="entry name" value="GGACT"/>
    <property type="match status" value="1"/>
</dbReference>
<comment type="caution">
    <text evidence="5">The sequence shown here is derived from an EMBL/GenBank/DDBJ whole genome shotgun (WGS) entry which is preliminary data.</text>
</comment>
<dbReference type="Gene3D" id="3.10.490.10">
    <property type="entry name" value="Gamma-glutamyl cyclotransferase-like"/>
    <property type="match status" value="1"/>
</dbReference>
<feature type="domain" description="Gamma-glutamylcyclotransferase AIG2-like" evidence="4">
    <location>
        <begin position="40"/>
        <end position="169"/>
    </location>
</feature>
<dbReference type="SUPFAM" id="SSF110857">
    <property type="entry name" value="Gamma-glutamyl cyclotransferase-like"/>
    <property type="match status" value="1"/>
</dbReference>
<evidence type="ECO:0000256" key="1">
    <source>
        <dbReference type="ARBA" id="ARBA00008861"/>
    </source>
</evidence>
<gene>
    <name evidence="5" type="ORF">SLS63_010391</name>
</gene>
<protein>
    <recommendedName>
        <fullName evidence="3">Putative gamma-glutamylcyclotransferase</fullName>
    </recommendedName>
</protein>
<comment type="similarity">
    <text evidence="1">Belongs to the gamma-glutamylcyclotransferase family.</text>
</comment>
<evidence type="ECO:0000313" key="6">
    <source>
        <dbReference type="Proteomes" id="UP001430848"/>
    </source>
</evidence>
<organism evidence="5 6">
    <name type="scientific">Diaporthe eres</name>
    <name type="common">Phomopsis oblonga</name>
    <dbReference type="NCBI Taxonomy" id="83184"/>
    <lineage>
        <taxon>Eukaryota</taxon>
        <taxon>Fungi</taxon>
        <taxon>Dikarya</taxon>
        <taxon>Ascomycota</taxon>
        <taxon>Pezizomycotina</taxon>
        <taxon>Sordariomycetes</taxon>
        <taxon>Sordariomycetidae</taxon>
        <taxon>Diaporthales</taxon>
        <taxon>Diaporthaceae</taxon>
        <taxon>Diaporthe</taxon>
        <taxon>Diaporthe eres species complex</taxon>
    </lineage>
</organism>
<dbReference type="InterPro" id="IPR013024">
    <property type="entry name" value="GGCT-like"/>
</dbReference>
<accession>A0ABR1NX02</accession>
<name>A0ABR1NX02_DIAER</name>
<evidence type="ECO:0000256" key="3">
    <source>
        <dbReference type="ARBA" id="ARBA00030602"/>
    </source>
</evidence>
<evidence type="ECO:0000313" key="5">
    <source>
        <dbReference type="EMBL" id="KAK7718785.1"/>
    </source>
</evidence>
<dbReference type="InterPro" id="IPR045038">
    <property type="entry name" value="AIG2-like"/>
</dbReference>